<evidence type="ECO:0000313" key="1">
    <source>
        <dbReference type="EMBL" id="BAN05878.1"/>
    </source>
</evidence>
<accession>M5AAR4</accession>
<dbReference type="KEGG" id="lbk:LVISKB_0243"/>
<dbReference type="AlphaFoldDB" id="M5AAR4"/>
<sequence>MVGETNSTIAPKIGRISRLIGSILGKNTGEF</sequence>
<organism evidence="1 2">
    <name type="scientific">Levilactobacillus brevis KB290</name>
    <dbReference type="NCBI Taxonomy" id="1001583"/>
    <lineage>
        <taxon>Bacteria</taxon>
        <taxon>Bacillati</taxon>
        <taxon>Bacillota</taxon>
        <taxon>Bacilli</taxon>
        <taxon>Lactobacillales</taxon>
        <taxon>Lactobacillaceae</taxon>
        <taxon>Levilactobacillus</taxon>
    </lineage>
</organism>
<proteinExistence type="predicted"/>
<gene>
    <name evidence="1" type="ORF">LVISKB_0243</name>
</gene>
<name>M5AAR4_LEVBR</name>
<dbReference type="EMBL" id="AP012167">
    <property type="protein sequence ID" value="BAN05878.1"/>
    <property type="molecule type" value="Genomic_DNA"/>
</dbReference>
<reference evidence="1 2" key="1">
    <citation type="journal article" date="2013" name="PLoS ONE">
        <title>Genomic Analysis by Deep Sequencing of the Probiotic Lactobacillus brevis KB290 Harboring Nine Plasmids Reveals Genomic Stability.</title>
        <authorList>
            <person name="Fukao M."/>
            <person name="Oshima K."/>
            <person name="Morita H."/>
            <person name="Toh H."/>
            <person name="Suda W."/>
            <person name="Kim S.W."/>
            <person name="Suzuki S."/>
            <person name="Yakabe T."/>
            <person name="Hattori M."/>
            <person name="Yajima N."/>
        </authorList>
    </citation>
    <scope>NUCLEOTIDE SEQUENCE [LARGE SCALE GENOMIC DNA]</scope>
    <source>
        <strain evidence="1 2">KB290</strain>
    </source>
</reference>
<evidence type="ECO:0000313" key="2">
    <source>
        <dbReference type="Proteomes" id="UP000012042"/>
    </source>
</evidence>
<dbReference type="Proteomes" id="UP000012042">
    <property type="component" value="Chromosome"/>
</dbReference>
<dbReference type="HOGENOM" id="CLU_3397115_0_0_9"/>
<protein>
    <submittedName>
        <fullName evidence="1">Uncharacterized HTH-type transcriptional regulator yisR</fullName>
    </submittedName>
</protein>